<dbReference type="InterPro" id="IPR014710">
    <property type="entry name" value="RmlC-like_jellyroll"/>
</dbReference>
<dbReference type="STRING" id="767434.Fraau_2665"/>
<dbReference type="AlphaFoldDB" id="H8KYX8"/>
<organism evidence="3 4">
    <name type="scientific">Frateuria aurantia (strain ATCC 33424 / DSM 6220 / KCTC 2777 / LMG 1558 / NBRC 3245 / NCIMB 13370)</name>
    <name type="common">Acetobacter aurantius</name>
    <dbReference type="NCBI Taxonomy" id="767434"/>
    <lineage>
        <taxon>Bacteria</taxon>
        <taxon>Pseudomonadati</taxon>
        <taxon>Pseudomonadota</taxon>
        <taxon>Gammaproteobacteria</taxon>
        <taxon>Lysobacterales</taxon>
        <taxon>Rhodanobacteraceae</taxon>
        <taxon>Frateuria</taxon>
    </lineage>
</organism>
<dbReference type="RefSeq" id="WP_014404011.1">
    <property type="nucleotide sequence ID" value="NC_017033.1"/>
</dbReference>
<dbReference type="InterPro" id="IPR011051">
    <property type="entry name" value="RmlC_Cupin_sf"/>
</dbReference>
<dbReference type="SUPFAM" id="SSF51182">
    <property type="entry name" value="RmlC-like cupins"/>
    <property type="match status" value="1"/>
</dbReference>
<sequence length="148" mass="15749">MRKSLLLSLLMAVPGLLAAPLSAQTVATAHADTLVKSESSWNGVKYVAYPSTSPQLTVIKLTIPAHTALPWHKHPVPNAGYVLAGQLTIEDRESGKKKTFTTGQAFAESVNDVHRGISGDVPTVLILTYSGTKGTPTSIPVDSKQPEY</sequence>
<name>H8KYX8_FRAAD</name>
<feature type="chain" id="PRO_5003614052" description="Cupin type-2 domain-containing protein" evidence="1">
    <location>
        <begin position="19"/>
        <end position="148"/>
    </location>
</feature>
<proteinExistence type="predicted"/>
<dbReference type="Gene3D" id="2.60.120.10">
    <property type="entry name" value="Jelly Rolls"/>
    <property type="match status" value="1"/>
</dbReference>
<gene>
    <name evidence="3" type="ordered locus">Fraau_2665</name>
</gene>
<dbReference type="EMBL" id="CP003350">
    <property type="protein sequence ID" value="AFC87008.1"/>
    <property type="molecule type" value="Genomic_DNA"/>
</dbReference>
<dbReference type="OrthoDB" id="287220at2"/>
<evidence type="ECO:0000313" key="3">
    <source>
        <dbReference type="EMBL" id="AFC87008.1"/>
    </source>
</evidence>
<dbReference type="Proteomes" id="UP000005234">
    <property type="component" value="Chromosome"/>
</dbReference>
<dbReference type="InterPro" id="IPR013096">
    <property type="entry name" value="Cupin_2"/>
</dbReference>
<keyword evidence="1" id="KW-0732">Signal</keyword>
<dbReference type="HOGENOM" id="CLU_136176_1_0_6"/>
<evidence type="ECO:0000313" key="4">
    <source>
        <dbReference type="Proteomes" id="UP000005234"/>
    </source>
</evidence>
<reference evidence="3" key="1">
    <citation type="submission" date="2012-02" db="EMBL/GenBank/DDBJ databases">
        <title>The complete genome of Frateuria aurantia DSM 6220.</title>
        <authorList>
            <consortium name="US DOE Joint Genome Institute (JGI-PGF)"/>
            <person name="Lucas S."/>
            <person name="Copeland A."/>
            <person name="Lapidus A."/>
            <person name="Glavina del Rio T."/>
            <person name="Dalin E."/>
            <person name="Tice H."/>
            <person name="Bruce D."/>
            <person name="Goodwin L."/>
            <person name="Pitluck S."/>
            <person name="Peters L."/>
            <person name="Ovchinnikova G."/>
            <person name="Teshima H."/>
            <person name="Kyrpides N."/>
            <person name="Mavromatis K."/>
            <person name="Ivanova N."/>
            <person name="Brettin T."/>
            <person name="Detter J.C."/>
            <person name="Han C."/>
            <person name="Larimer F."/>
            <person name="Land M."/>
            <person name="Hauser L."/>
            <person name="Markowitz V."/>
            <person name="Cheng J.-F."/>
            <person name="Hugenholtz P."/>
            <person name="Woyke T."/>
            <person name="Wu D."/>
            <person name="Brambilla E."/>
            <person name="Klenk H.-P."/>
            <person name="Eisen J.A."/>
        </authorList>
    </citation>
    <scope>NUCLEOTIDE SEQUENCE</scope>
    <source>
        <strain evidence="3">DSM 6220</strain>
    </source>
</reference>
<dbReference type="KEGG" id="fau:Fraau_2665"/>
<evidence type="ECO:0000256" key="1">
    <source>
        <dbReference type="SAM" id="SignalP"/>
    </source>
</evidence>
<dbReference type="CDD" id="cd02236">
    <property type="entry name" value="cupin_CV2614-like"/>
    <property type="match status" value="1"/>
</dbReference>
<evidence type="ECO:0000259" key="2">
    <source>
        <dbReference type="Pfam" id="PF07883"/>
    </source>
</evidence>
<feature type="domain" description="Cupin type-2" evidence="2">
    <location>
        <begin position="62"/>
        <end position="126"/>
    </location>
</feature>
<keyword evidence="4" id="KW-1185">Reference proteome</keyword>
<protein>
    <recommendedName>
        <fullName evidence="2">Cupin type-2 domain-containing protein</fullName>
    </recommendedName>
</protein>
<dbReference type="Pfam" id="PF07883">
    <property type="entry name" value="Cupin_2"/>
    <property type="match status" value="1"/>
</dbReference>
<dbReference type="eggNOG" id="COG1917">
    <property type="taxonomic scope" value="Bacteria"/>
</dbReference>
<accession>H8KYX8</accession>
<feature type="signal peptide" evidence="1">
    <location>
        <begin position="1"/>
        <end position="18"/>
    </location>
</feature>